<name>A0A1D9G3T9_MOOP1</name>
<reference evidence="3" key="1">
    <citation type="submission" date="2016-10" db="EMBL/GenBank/DDBJ databases">
        <title>Comparative genomics uncovers the prolific and rare metabolic potential of the cyanobacterial genus Moorea.</title>
        <authorList>
            <person name="Leao T."/>
            <person name="Castelao G."/>
            <person name="Korobeynikov A."/>
            <person name="Monroe E.A."/>
            <person name="Podell S."/>
            <person name="Glukhov E."/>
            <person name="Allen E."/>
            <person name="Gerwick W.H."/>
            <person name="Gerwick L."/>
        </authorList>
    </citation>
    <scope>NUCLEOTIDE SEQUENCE [LARGE SCALE GENOMIC DNA]</scope>
    <source>
        <strain evidence="3">JHB</strain>
    </source>
</reference>
<evidence type="ECO:0000313" key="3">
    <source>
        <dbReference type="Proteomes" id="UP000176944"/>
    </source>
</evidence>
<feature type="compositionally biased region" description="Polar residues" evidence="1">
    <location>
        <begin position="46"/>
        <end position="57"/>
    </location>
</feature>
<organism evidence="2 3">
    <name type="scientific">Moorena producens (strain JHB)</name>
    <dbReference type="NCBI Taxonomy" id="1454205"/>
    <lineage>
        <taxon>Bacteria</taxon>
        <taxon>Bacillati</taxon>
        <taxon>Cyanobacteriota</taxon>
        <taxon>Cyanophyceae</taxon>
        <taxon>Coleofasciculales</taxon>
        <taxon>Coleofasciculaceae</taxon>
        <taxon>Moorena</taxon>
    </lineage>
</organism>
<protein>
    <submittedName>
        <fullName evidence="2">Uncharacterized protein</fullName>
    </submittedName>
</protein>
<gene>
    <name evidence="2" type="ORF">BJP36_22775</name>
</gene>
<feature type="compositionally biased region" description="Basic residues" evidence="1">
    <location>
        <begin position="24"/>
        <end position="45"/>
    </location>
</feature>
<sequence>MAQRLKRWESPRREGRNWKGKGGSARRKQLKKQTQMLRRKLKQSRKALQNRSQDNQNQQWGRDINALPYFFCRILSNRLKIFLALTQIQKYLP</sequence>
<evidence type="ECO:0000313" key="2">
    <source>
        <dbReference type="EMBL" id="AOY82307.1"/>
    </source>
</evidence>
<proteinExistence type="predicted"/>
<dbReference type="EMBL" id="CP017708">
    <property type="protein sequence ID" value="AOY82307.1"/>
    <property type="molecule type" value="Genomic_DNA"/>
</dbReference>
<evidence type="ECO:0000256" key="1">
    <source>
        <dbReference type="SAM" id="MobiDB-lite"/>
    </source>
</evidence>
<accession>A0A1D9G3T9</accession>
<feature type="compositionally biased region" description="Basic and acidic residues" evidence="1">
    <location>
        <begin position="1"/>
        <end position="17"/>
    </location>
</feature>
<dbReference type="Proteomes" id="UP000176944">
    <property type="component" value="Chromosome"/>
</dbReference>
<feature type="region of interest" description="Disordered" evidence="1">
    <location>
        <begin position="1"/>
        <end position="57"/>
    </location>
</feature>
<dbReference type="AlphaFoldDB" id="A0A1D9G3T9"/>